<protein>
    <recommendedName>
        <fullName evidence="1">Condensation domain-containing protein</fullName>
    </recommendedName>
</protein>
<dbReference type="RefSeq" id="WP_007623168.1">
    <property type="nucleotide sequence ID" value="NZ_BANX01000028.1"/>
</dbReference>
<dbReference type="Gene3D" id="3.30.559.30">
    <property type="entry name" value="Nonribosomal peptide synthetase, condensation domain"/>
    <property type="match status" value="1"/>
</dbReference>
<feature type="domain" description="Condensation" evidence="1">
    <location>
        <begin position="328"/>
        <end position="516"/>
    </location>
</feature>
<dbReference type="GO" id="GO:0003824">
    <property type="term" value="F:catalytic activity"/>
    <property type="evidence" value="ECO:0007669"/>
    <property type="project" value="InterPro"/>
</dbReference>
<evidence type="ECO:0000313" key="2">
    <source>
        <dbReference type="EMBL" id="GAC69774.1"/>
    </source>
</evidence>
<dbReference type="Gene3D" id="3.30.559.10">
    <property type="entry name" value="Chloramphenicol acetyltransferase-like domain"/>
    <property type="match status" value="1"/>
</dbReference>
<name>M0QMY4_9ACTN</name>
<dbReference type="eggNOG" id="COG1020">
    <property type="taxonomic scope" value="Bacteria"/>
</dbReference>
<dbReference type="STRING" id="1223545.GS4_28_00220"/>
<dbReference type="GO" id="GO:0044550">
    <property type="term" value="P:secondary metabolite biosynthetic process"/>
    <property type="evidence" value="ECO:0007669"/>
    <property type="project" value="TreeGrafter"/>
</dbReference>
<comment type="caution">
    <text evidence="2">The sequence shown here is derived from an EMBL/GenBank/DDBJ whole genome shotgun (WGS) entry which is preliminary data.</text>
</comment>
<evidence type="ECO:0000259" key="1">
    <source>
        <dbReference type="Pfam" id="PF00668"/>
    </source>
</evidence>
<dbReference type="SUPFAM" id="SSF52777">
    <property type="entry name" value="CoA-dependent acyltransferases"/>
    <property type="match status" value="2"/>
</dbReference>
<sequence>MKFTELAEHAMPAGEVTEWVPTVASDGPGWRPDDRPITHDHELHYRRADGTGWSPDRQSAWLGAVFEIPLPYDHDALGRALRTWWVRHEAFRTTVRSVDDGVGGRLQRVTHGPDGLTAVARRSAAYATGDGVRDHIQKVFDAELSPLTWPHCVVTTVHGTVPSDCSVVSETQRTPDSDAANAETSAGERFVLAFGADHSVMDAYSMLLTISELQRLYAGELDGTDAGLPDIGSHADFSIIDRRIGEQLTVDHPAVERWRDFLAGSGGGFPGFPLPIAAPFRTLSRSGSGADVLPISAVRGLLDEELFEPVRPGPPPPQSGGAVHLMTASDASTLNAHCRRAGYSMQTAIVAALALTNRELTGSPSTRFAMPMHTRHESQFAESVGWYVGVGPLAVEIDGMETLEPCLEAAGSALAITKETSRHPYPRIAQLLGNYSEPRFVISFLDLRFVPGAPEWPEWNARTIRSGVRTDSEVYLWVTRSTTGITVSFRHPGNDVAAESMSRYLETLRTVLEAATTGGIHRRIGHPVVATLPDDRQRHPA</sequence>
<accession>M0QMY4</accession>
<organism evidence="2 3">
    <name type="scientific">Gordonia soli NBRC 108243</name>
    <dbReference type="NCBI Taxonomy" id="1223545"/>
    <lineage>
        <taxon>Bacteria</taxon>
        <taxon>Bacillati</taxon>
        <taxon>Actinomycetota</taxon>
        <taxon>Actinomycetes</taxon>
        <taxon>Mycobacteriales</taxon>
        <taxon>Gordoniaceae</taxon>
        <taxon>Gordonia</taxon>
    </lineage>
</organism>
<dbReference type="InterPro" id="IPR023213">
    <property type="entry name" value="CAT-like_dom_sf"/>
</dbReference>
<dbReference type="GO" id="GO:0008610">
    <property type="term" value="P:lipid biosynthetic process"/>
    <property type="evidence" value="ECO:0007669"/>
    <property type="project" value="UniProtKB-ARBA"/>
</dbReference>
<dbReference type="Proteomes" id="UP000011666">
    <property type="component" value="Unassembled WGS sequence"/>
</dbReference>
<dbReference type="GO" id="GO:0043041">
    <property type="term" value="P:amino acid activation for nonribosomal peptide biosynthetic process"/>
    <property type="evidence" value="ECO:0007669"/>
    <property type="project" value="TreeGrafter"/>
</dbReference>
<dbReference type="AlphaFoldDB" id="M0QMY4"/>
<reference evidence="2 3" key="1">
    <citation type="submission" date="2013-01" db="EMBL/GenBank/DDBJ databases">
        <title>Whole genome shotgun sequence of Gordonia soli NBRC 108243.</title>
        <authorList>
            <person name="Isaki-Nakamura S."/>
            <person name="Hosoyama A."/>
            <person name="Tsuchikane K."/>
            <person name="Ando Y."/>
            <person name="Baba S."/>
            <person name="Ohji S."/>
            <person name="Hamada M."/>
            <person name="Tamura T."/>
            <person name="Yamazoe A."/>
            <person name="Yamazaki S."/>
            <person name="Fujita N."/>
        </authorList>
    </citation>
    <scope>NUCLEOTIDE SEQUENCE [LARGE SCALE GENOMIC DNA]</scope>
    <source>
        <strain evidence="2 3">NBRC 108243</strain>
    </source>
</reference>
<dbReference type="EMBL" id="BANX01000028">
    <property type="protein sequence ID" value="GAC69774.1"/>
    <property type="molecule type" value="Genomic_DNA"/>
</dbReference>
<dbReference type="Pfam" id="PF00668">
    <property type="entry name" value="Condensation"/>
    <property type="match status" value="1"/>
</dbReference>
<dbReference type="GO" id="GO:0031177">
    <property type="term" value="F:phosphopantetheine binding"/>
    <property type="evidence" value="ECO:0007669"/>
    <property type="project" value="TreeGrafter"/>
</dbReference>
<dbReference type="GO" id="GO:0005737">
    <property type="term" value="C:cytoplasm"/>
    <property type="evidence" value="ECO:0007669"/>
    <property type="project" value="TreeGrafter"/>
</dbReference>
<proteinExistence type="predicted"/>
<dbReference type="InterPro" id="IPR001242">
    <property type="entry name" value="Condensation_dom"/>
</dbReference>
<gene>
    <name evidence="2" type="ORF">GS4_28_00220</name>
</gene>
<dbReference type="PANTHER" id="PTHR45527:SF1">
    <property type="entry name" value="FATTY ACID SYNTHASE"/>
    <property type="match status" value="1"/>
</dbReference>
<keyword evidence="3" id="KW-1185">Reference proteome</keyword>
<dbReference type="PANTHER" id="PTHR45527">
    <property type="entry name" value="NONRIBOSOMAL PEPTIDE SYNTHETASE"/>
    <property type="match status" value="1"/>
</dbReference>
<dbReference type="OrthoDB" id="9789603at2"/>
<evidence type="ECO:0000313" key="3">
    <source>
        <dbReference type="Proteomes" id="UP000011666"/>
    </source>
</evidence>